<comment type="caution">
    <text evidence="1">The sequence shown here is derived from an EMBL/GenBank/DDBJ whole genome shotgun (WGS) entry which is preliminary data.</text>
</comment>
<dbReference type="AlphaFoldDB" id="A0A1Y3AME6"/>
<evidence type="ECO:0000313" key="2">
    <source>
        <dbReference type="Proteomes" id="UP000194236"/>
    </source>
</evidence>
<keyword evidence="2" id="KW-1185">Reference proteome</keyword>
<gene>
    <name evidence="1" type="ORF">BLA29_013841</name>
</gene>
<reference evidence="1 2" key="1">
    <citation type="submission" date="2017-03" db="EMBL/GenBank/DDBJ databases">
        <title>Genome Survey of Euroglyphus maynei.</title>
        <authorList>
            <person name="Arlian L.G."/>
            <person name="Morgan M.S."/>
            <person name="Rider S.D."/>
        </authorList>
    </citation>
    <scope>NUCLEOTIDE SEQUENCE [LARGE SCALE GENOMIC DNA]</scope>
    <source>
        <strain evidence="1">Arlian Lab</strain>
        <tissue evidence="1">Whole body</tissue>
    </source>
</reference>
<dbReference type="EMBL" id="MUJZ01069501">
    <property type="protein sequence ID" value="OTF69622.1"/>
    <property type="molecule type" value="Genomic_DNA"/>
</dbReference>
<sequence>MATMAIFGHCQLPGTNVLRSLTPNQQKIMDTIEKRSDQILQFLSNSNLKANETFSKLFPSLSKINLEKIKECYDMSIKDEEYNFFDQNLMTTLRTYYV</sequence>
<protein>
    <submittedName>
        <fullName evidence="1">Uncharacterized protein</fullName>
    </submittedName>
</protein>
<accession>A0A1Y3AME6</accession>
<dbReference type="Proteomes" id="UP000194236">
    <property type="component" value="Unassembled WGS sequence"/>
</dbReference>
<proteinExistence type="predicted"/>
<evidence type="ECO:0000313" key="1">
    <source>
        <dbReference type="EMBL" id="OTF69622.1"/>
    </source>
</evidence>
<organism evidence="1 2">
    <name type="scientific">Euroglyphus maynei</name>
    <name type="common">Mayne's house dust mite</name>
    <dbReference type="NCBI Taxonomy" id="6958"/>
    <lineage>
        <taxon>Eukaryota</taxon>
        <taxon>Metazoa</taxon>
        <taxon>Ecdysozoa</taxon>
        <taxon>Arthropoda</taxon>
        <taxon>Chelicerata</taxon>
        <taxon>Arachnida</taxon>
        <taxon>Acari</taxon>
        <taxon>Acariformes</taxon>
        <taxon>Sarcoptiformes</taxon>
        <taxon>Astigmata</taxon>
        <taxon>Psoroptidia</taxon>
        <taxon>Analgoidea</taxon>
        <taxon>Pyroglyphidae</taxon>
        <taxon>Pyroglyphinae</taxon>
        <taxon>Euroglyphus</taxon>
    </lineage>
</organism>
<name>A0A1Y3AME6_EURMA</name>